<name>A0AAQ3N006_VIGMU</name>
<dbReference type="InterPro" id="IPR011009">
    <property type="entry name" value="Kinase-like_dom_sf"/>
</dbReference>
<feature type="domain" description="Bulb-type lectin" evidence="20">
    <location>
        <begin position="27"/>
        <end position="158"/>
    </location>
</feature>
<dbReference type="Pfam" id="PF01453">
    <property type="entry name" value="B_lectin"/>
    <property type="match status" value="1"/>
</dbReference>
<dbReference type="Pfam" id="PF11883">
    <property type="entry name" value="DUF3403"/>
    <property type="match status" value="1"/>
</dbReference>
<dbReference type="SMART" id="SM00108">
    <property type="entry name" value="B_lectin"/>
    <property type="match status" value="1"/>
</dbReference>
<dbReference type="FunFam" id="2.90.10.10:FF:000001">
    <property type="entry name" value="G-type lectin S-receptor-like serine/threonine-protein kinase"/>
    <property type="match status" value="1"/>
</dbReference>
<evidence type="ECO:0000259" key="21">
    <source>
        <dbReference type="PROSITE" id="PS50948"/>
    </source>
</evidence>
<dbReference type="SUPFAM" id="SSF51110">
    <property type="entry name" value="alpha-D-mannose-specific plant lectins"/>
    <property type="match status" value="1"/>
</dbReference>
<dbReference type="CDD" id="cd00028">
    <property type="entry name" value="B_lectin"/>
    <property type="match status" value="1"/>
</dbReference>
<evidence type="ECO:0000256" key="14">
    <source>
        <dbReference type="ARBA" id="ARBA00048679"/>
    </source>
</evidence>
<evidence type="ECO:0000256" key="11">
    <source>
        <dbReference type="ARBA" id="ARBA00023157"/>
    </source>
</evidence>
<evidence type="ECO:0000256" key="2">
    <source>
        <dbReference type="ARBA" id="ARBA00022527"/>
    </source>
</evidence>
<dbReference type="FunFam" id="3.30.200.20:FF:000195">
    <property type="entry name" value="G-type lectin S-receptor-like serine/threonine-protein kinase"/>
    <property type="match status" value="1"/>
</dbReference>
<keyword evidence="3 15" id="KW-0808">Transferase</keyword>
<dbReference type="Gene3D" id="1.10.510.10">
    <property type="entry name" value="Transferase(Phosphotransferase) domain 1"/>
    <property type="match status" value="1"/>
</dbReference>
<dbReference type="PIRSF" id="PIRSF000641">
    <property type="entry name" value="SRK"/>
    <property type="match status" value="1"/>
</dbReference>
<comment type="caution">
    <text evidence="16">Lacks conserved residue(s) required for the propagation of feature annotation.</text>
</comment>
<dbReference type="EC" id="2.7.11.1" evidence="15"/>
<evidence type="ECO:0000259" key="19">
    <source>
        <dbReference type="PROSITE" id="PS50026"/>
    </source>
</evidence>
<dbReference type="AlphaFoldDB" id="A0AAQ3N006"/>
<dbReference type="PROSITE" id="PS50011">
    <property type="entry name" value="PROTEIN_KINASE_DOM"/>
    <property type="match status" value="1"/>
</dbReference>
<keyword evidence="5 17" id="KW-0732">Signal</keyword>
<comment type="similarity">
    <text evidence="15">Belongs to the protein kinase superfamily. Ser/Thr protein kinase family.</text>
</comment>
<dbReference type="Pfam" id="PF07714">
    <property type="entry name" value="PK_Tyr_Ser-Thr"/>
    <property type="match status" value="1"/>
</dbReference>
<keyword evidence="11" id="KW-1015">Disulfide bond</keyword>
<keyword evidence="4" id="KW-0812">Transmembrane</keyword>
<keyword evidence="8 15" id="KW-0067">ATP-binding</keyword>
<dbReference type="SUPFAM" id="SSF56112">
    <property type="entry name" value="Protein kinase-like (PK-like)"/>
    <property type="match status" value="1"/>
</dbReference>
<dbReference type="PROSITE" id="PS50948">
    <property type="entry name" value="PAN"/>
    <property type="match status" value="1"/>
</dbReference>
<reference evidence="22 23" key="1">
    <citation type="journal article" date="2023" name="Life. Sci Alliance">
        <title>Evolutionary insights into 3D genome organization and epigenetic landscape of Vigna mungo.</title>
        <authorList>
            <person name="Junaid A."/>
            <person name="Singh B."/>
            <person name="Bhatia S."/>
        </authorList>
    </citation>
    <scope>NUCLEOTIDE SEQUENCE [LARGE SCALE GENOMIC DNA]</scope>
    <source>
        <strain evidence="22">Urdbean</strain>
    </source>
</reference>
<sequence length="705" mass="78880">MATHPFILSITIFKLVIIFFSQSSTASDTITQSQPLHDDGSTLISNDGTFELGFFSPGSSTNRYIGIWYRIIPVKTIVWVANRDSPIKGNDNSSNNNMLTITNEGNMVLLDNNNETVWSTNITSLTTQPLLNPMVQLLDTGNLVVKEGNSSSSNNNNEKEENFLWQSFDYPCDTLLPGMKLGWDLKRGIDRKLRAWKSWDDPSSGNLTWGMVLSSYPELVLKKGSVEYQRSGPWNGAGFSGQPVLRITPIVDTKFVNDSNEVYYSYSLRNNSVISITYLNQTLLHRHRITWIPENKTWRVYESVPRDDCDPYNTCGPNGNCKVNETPICQCLEGFDPKSPQNWNSLDWSQGCVRSQPWSCGVKNQDGFRRFASMKVPDTRTSLTYGNMSLEDCRIECLKNCSCMAYSNLDIREDGSGCAIWFGDLIDLKLVQASRQDIYIRMAVSGNEHGTKNVVSTEDDEENQDFELPLFDLALISVATNGFSEDNKLGEGGFGPVYKGTLPNGRDIAIKRLSTSSSQGIKEFKNEVILCAKLQHRNLVKVLGCCIQEEEKIGYMAPEYAIDGLFSIKSDVFTFGILLLEIVSGKKNTGVTYTSDTSNLIGHAWKLWKDNEATKLVDMYLEESYVVSEALRCIQVGLLCLQHHPNDRPNMASVVVMLTNETILAQPKEPGFLIERVVANEVESSTEKPTSFSVNEVSISLVDAR</sequence>
<dbReference type="SMART" id="SM00473">
    <property type="entry name" value="PAN_AP"/>
    <property type="match status" value="1"/>
</dbReference>
<dbReference type="InterPro" id="IPR001245">
    <property type="entry name" value="Ser-Thr/Tyr_kinase_cat_dom"/>
</dbReference>
<evidence type="ECO:0000256" key="5">
    <source>
        <dbReference type="ARBA" id="ARBA00022729"/>
    </source>
</evidence>
<protein>
    <recommendedName>
        <fullName evidence="15">Receptor-like serine/threonine-protein kinase</fullName>
        <ecNumber evidence="15">2.7.11.1</ecNumber>
    </recommendedName>
</protein>
<dbReference type="PROSITE" id="PS50927">
    <property type="entry name" value="BULB_LECTIN"/>
    <property type="match status" value="1"/>
</dbReference>
<keyword evidence="12" id="KW-0325">Glycoprotein</keyword>
<dbReference type="InterPro" id="IPR000742">
    <property type="entry name" value="EGF"/>
</dbReference>
<dbReference type="InterPro" id="IPR000858">
    <property type="entry name" value="S_locus_glycoprot_dom"/>
</dbReference>
<dbReference type="InterPro" id="IPR036426">
    <property type="entry name" value="Bulb-type_lectin_dom_sf"/>
</dbReference>
<evidence type="ECO:0000256" key="7">
    <source>
        <dbReference type="ARBA" id="ARBA00022777"/>
    </source>
</evidence>
<comment type="subcellular location">
    <subcellularLocation>
        <location evidence="1">Membrane</location>
        <topology evidence="1">Single-pass type I membrane protein</topology>
    </subcellularLocation>
</comment>
<feature type="domain" description="EGF-like" evidence="19">
    <location>
        <begin position="305"/>
        <end position="341"/>
    </location>
</feature>
<evidence type="ECO:0000256" key="17">
    <source>
        <dbReference type="SAM" id="SignalP"/>
    </source>
</evidence>
<proteinExistence type="inferred from homology"/>
<dbReference type="Gene3D" id="3.30.200.20">
    <property type="entry name" value="Phosphorylase Kinase, domain 1"/>
    <property type="match status" value="1"/>
</dbReference>
<dbReference type="Pfam" id="PF00954">
    <property type="entry name" value="S_locus_glycop"/>
    <property type="match status" value="1"/>
</dbReference>
<dbReference type="InterPro" id="IPR024171">
    <property type="entry name" value="SRK-like_kinase"/>
</dbReference>
<dbReference type="PROSITE" id="PS50026">
    <property type="entry name" value="EGF_3"/>
    <property type="match status" value="1"/>
</dbReference>
<evidence type="ECO:0000256" key="13">
    <source>
        <dbReference type="ARBA" id="ARBA00047899"/>
    </source>
</evidence>
<comment type="catalytic activity">
    <reaction evidence="13 15">
        <text>L-threonyl-[protein] + ATP = O-phospho-L-threonyl-[protein] + ADP + H(+)</text>
        <dbReference type="Rhea" id="RHEA:46608"/>
        <dbReference type="Rhea" id="RHEA-COMP:11060"/>
        <dbReference type="Rhea" id="RHEA-COMP:11605"/>
        <dbReference type="ChEBI" id="CHEBI:15378"/>
        <dbReference type="ChEBI" id="CHEBI:30013"/>
        <dbReference type="ChEBI" id="CHEBI:30616"/>
        <dbReference type="ChEBI" id="CHEBI:61977"/>
        <dbReference type="ChEBI" id="CHEBI:456216"/>
        <dbReference type="EC" id="2.7.11.1"/>
    </reaction>
</comment>
<keyword evidence="6 15" id="KW-0547">Nucleotide-binding</keyword>
<dbReference type="FunFam" id="1.10.510.10:FF:001722">
    <property type="entry name" value="G-type lectin S-receptor-like serine/threonine-protein kinase B120"/>
    <property type="match status" value="1"/>
</dbReference>
<evidence type="ECO:0000256" key="6">
    <source>
        <dbReference type="ARBA" id="ARBA00022741"/>
    </source>
</evidence>
<feature type="domain" description="Apple" evidence="21">
    <location>
        <begin position="360"/>
        <end position="443"/>
    </location>
</feature>
<dbReference type="EMBL" id="CP144693">
    <property type="protein sequence ID" value="WVZ00623.1"/>
    <property type="molecule type" value="Genomic_DNA"/>
</dbReference>
<dbReference type="GO" id="GO:0005524">
    <property type="term" value="F:ATP binding"/>
    <property type="evidence" value="ECO:0007669"/>
    <property type="project" value="UniProtKB-KW"/>
</dbReference>
<evidence type="ECO:0000313" key="23">
    <source>
        <dbReference type="Proteomes" id="UP001374535"/>
    </source>
</evidence>
<keyword evidence="9" id="KW-1133">Transmembrane helix</keyword>
<evidence type="ECO:0000256" key="10">
    <source>
        <dbReference type="ARBA" id="ARBA00023136"/>
    </source>
</evidence>
<dbReference type="GO" id="GO:0048544">
    <property type="term" value="P:recognition of pollen"/>
    <property type="evidence" value="ECO:0007669"/>
    <property type="project" value="InterPro"/>
</dbReference>
<dbReference type="InterPro" id="IPR001480">
    <property type="entry name" value="Bulb-type_lectin_dom"/>
</dbReference>
<evidence type="ECO:0000259" key="20">
    <source>
        <dbReference type="PROSITE" id="PS50927"/>
    </source>
</evidence>
<keyword evidence="2 15" id="KW-0723">Serine/threonine-protein kinase</keyword>
<dbReference type="InterPro" id="IPR021820">
    <property type="entry name" value="S-locus_recpt_kinase_C"/>
</dbReference>
<evidence type="ECO:0000256" key="8">
    <source>
        <dbReference type="ARBA" id="ARBA00022840"/>
    </source>
</evidence>
<feature type="chain" id="PRO_5042944009" description="Receptor-like serine/threonine-protein kinase" evidence="17">
    <location>
        <begin position="27"/>
        <end position="705"/>
    </location>
</feature>
<dbReference type="CDD" id="cd01098">
    <property type="entry name" value="PAN_AP_plant"/>
    <property type="match status" value="1"/>
</dbReference>
<keyword evidence="23" id="KW-1185">Reference proteome</keyword>
<organism evidence="22 23">
    <name type="scientific">Vigna mungo</name>
    <name type="common">Black gram</name>
    <name type="synonym">Phaseolus mungo</name>
    <dbReference type="NCBI Taxonomy" id="3915"/>
    <lineage>
        <taxon>Eukaryota</taxon>
        <taxon>Viridiplantae</taxon>
        <taxon>Streptophyta</taxon>
        <taxon>Embryophyta</taxon>
        <taxon>Tracheophyta</taxon>
        <taxon>Spermatophyta</taxon>
        <taxon>Magnoliopsida</taxon>
        <taxon>eudicotyledons</taxon>
        <taxon>Gunneridae</taxon>
        <taxon>Pentapetalae</taxon>
        <taxon>rosids</taxon>
        <taxon>fabids</taxon>
        <taxon>Fabales</taxon>
        <taxon>Fabaceae</taxon>
        <taxon>Papilionoideae</taxon>
        <taxon>50 kb inversion clade</taxon>
        <taxon>NPAAA clade</taxon>
        <taxon>indigoferoid/millettioid clade</taxon>
        <taxon>Phaseoleae</taxon>
        <taxon>Vigna</taxon>
    </lineage>
</organism>
<keyword evidence="10" id="KW-0472">Membrane</keyword>
<evidence type="ECO:0000256" key="12">
    <source>
        <dbReference type="ARBA" id="ARBA00023180"/>
    </source>
</evidence>
<gene>
    <name evidence="22" type="ORF">V8G54_026692</name>
</gene>
<feature type="signal peptide" evidence="17">
    <location>
        <begin position="1"/>
        <end position="26"/>
    </location>
</feature>
<dbReference type="Pfam" id="PF08276">
    <property type="entry name" value="PAN_2"/>
    <property type="match status" value="1"/>
</dbReference>
<evidence type="ECO:0000256" key="16">
    <source>
        <dbReference type="PROSITE-ProRule" id="PRU00076"/>
    </source>
</evidence>
<dbReference type="PANTHER" id="PTHR32444:SF234">
    <property type="entry name" value="RECEPTOR-LIKE SERINE_THREONINE-PROTEIN KINASE"/>
    <property type="match status" value="1"/>
</dbReference>
<keyword evidence="7 15" id="KW-0418">Kinase</keyword>
<comment type="catalytic activity">
    <reaction evidence="14 15">
        <text>L-seryl-[protein] + ATP = O-phospho-L-seryl-[protein] + ADP + H(+)</text>
        <dbReference type="Rhea" id="RHEA:17989"/>
        <dbReference type="Rhea" id="RHEA-COMP:9863"/>
        <dbReference type="Rhea" id="RHEA-COMP:11604"/>
        <dbReference type="ChEBI" id="CHEBI:15378"/>
        <dbReference type="ChEBI" id="CHEBI:29999"/>
        <dbReference type="ChEBI" id="CHEBI:30616"/>
        <dbReference type="ChEBI" id="CHEBI:83421"/>
        <dbReference type="ChEBI" id="CHEBI:456216"/>
        <dbReference type="EC" id="2.7.11.1"/>
    </reaction>
</comment>
<keyword evidence="16" id="KW-0245">EGF-like domain</keyword>
<evidence type="ECO:0000256" key="1">
    <source>
        <dbReference type="ARBA" id="ARBA00004479"/>
    </source>
</evidence>
<accession>A0AAQ3N006</accession>
<dbReference type="Gene3D" id="2.90.10.10">
    <property type="entry name" value="Bulb-type lectin domain"/>
    <property type="match status" value="1"/>
</dbReference>
<evidence type="ECO:0000256" key="3">
    <source>
        <dbReference type="ARBA" id="ARBA00022679"/>
    </source>
</evidence>
<evidence type="ECO:0000256" key="9">
    <source>
        <dbReference type="ARBA" id="ARBA00022989"/>
    </source>
</evidence>
<evidence type="ECO:0000259" key="18">
    <source>
        <dbReference type="PROSITE" id="PS50011"/>
    </source>
</evidence>
<dbReference type="GO" id="GO:0016020">
    <property type="term" value="C:membrane"/>
    <property type="evidence" value="ECO:0007669"/>
    <property type="project" value="UniProtKB-SubCell"/>
</dbReference>
<dbReference type="Proteomes" id="UP001374535">
    <property type="component" value="Chromosome 8"/>
</dbReference>
<feature type="domain" description="Protein kinase" evidence="18">
    <location>
        <begin position="483"/>
        <end position="705"/>
    </location>
</feature>
<dbReference type="PANTHER" id="PTHR32444">
    <property type="entry name" value="BULB-TYPE LECTIN DOMAIN-CONTAINING PROTEIN"/>
    <property type="match status" value="1"/>
</dbReference>
<dbReference type="GO" id="GO:0004674">
    <property type="term" value="F:protein serine/threonine kinase activity"/>
    <property type="evidence" value="ECO:0007669"/>
    <property type="project" value="UniProtKB-KW"/>
</dbReference>
<dbReference type="Gene3D" id="3.50.4.10">
    <property type="entry name" value="Hepatocyte Growth Factor"/>
    <property type="match status" value="1"/>
</dbReference>
<evidence type="ECO:0000256" key="15">
    <source>
        <dbReference type="PIRNR" id="PIRNR000641"/>
    </source>
</evidence>
<evidence type="ECO:0000256" key="4">
    <source>
        <dbReference type="ARBA" id="ARBA00022692"/>
    </source>
</evidence>
<dbReference type="InterPro" id="IPR003609">
    <property type="entry name" value="Pan_app"/>
</dbReference>
<evidence type="ECO:0000313" key="22">
    <source>
        <dbReference type="EMBL" id="WVZ00623.1"/>
    </source>
</evidence>
<dbReference type="InterPro" id="IPR000719">
    <property type="entry name" value="Prot_kinase_dom"/>
</dbReference>